<evidence type="ECO:0000313" key="1">
    <source>
        <dbReference type="EMBL" id="DAE92060.1"/>
    </source>
</evidence>
<reference evidence="1" key="1">
    <citation type="journal article" date="2021" name="Proc. Natl. Acad. Sci. U.S.A.">
        <title>A Catalog of Tens of Thousands of Viruses from Human Metagenomes Reveals Hidden Associations with Chronic Diseases.</title>
        <authorList>
            <person name="Tisza M.J."/>
            <person name="Buck C.B."/>
        </authorList>
    </citation>
    <scope>NUCLEOTIDE SEQUENCE</scope>
    <source>
        <strain evidence="1">CtKy93</strain>
    </source>
</reference>
<sequence length="360" mass="40500">MSLTTPILYSIPAFDASQPQVFTFYSVGGNQVTGNILTIKNNATLETVYSQQQNTYKFEHTLPAGTLTNGTYYQATLQTVDAQNNKSNASAPIQFYCYTQPSFAISNMPVGNIIANSSFAFSITYNQEQGETLNAYVFNLYNAGGALISTSNTLYNSSTTLPFTGTYLFSGFEDKSTYFIEVNGVTSGGTQITTGRIKFTTNYSTFNTFSYLFLTNNCSGGYITIESNIVGIDGITNPQNPTYINNQEIDLRKDGYYVEWVDGYIISGDWTMRMWGRQFTPDKEIVRFSSANGDIVSIYYRQTTTQAYFEMRCVNKNFIWGYAIESQYISPPADNEQVFCWLRKIDNLYELKIENRGVEA</sequence>
<organism evidence="1">
    <name type="scientific">Siphoviridae sp. ctKy93</name>
    <dbReference type="NCBI Taxonomy" id="2827569"/>
    <lineage>
        <taxon>Viruses</taxon>
        <taxon>Duplodnaviria</taxon>
        <taxon>Heunggongvirae</taxon>
        <taxon>Uroviricota</taxon>
        <taxon>Caudoviricetes</taxon>
    </lineage>
</organism>
<dbReference type="EMBL" id="BK057793">
    <property type="protein sequence ID" value="DAE92060.1"/>
    <property type="molecule type" value="Genomic_DNA"/>
</dbReference>
<proteinExistence type="predicted"/>
<protein>
    <submittedName>
        <fullName evidence="1">Uncharacterized protein</fullName>
    </submittedName>
</protein>
<name>A0A8S5RSC4_9CAUD</name>
<accession>A0A8S5RSC4</accession>